<keyword evidence="1" id="KW-0328">Glycosyltransferase</keyword>
<evidence type="ECO:0000313" key="4">
    <source>
        <dbReference type="Proteomes" id="UP001304461"/>
    </source>
</evidence>
<dbReference type="RefSeq" id="WP_323305367.1">
    <property type="nucleotide sequence ID" value="NZ_JAYGHX010000004.1"/>
</dbReference>
<evidence type="ECO:0000256" key="1">
    <source>
        <dbReference type="ARBA" id="ARBA00022676"/>
    </source>
</evidence>
<reference evidence="3 4" key="1">
    <citation type="submission" date="2023-12" db="EMBL/GenBank/DDBJ databases">
        <title>Baltic Sea Cyanobacteria.</title>
        <authorList>
            <person name="Delbaje E."/>
            <person name="Fewer D.P."/>
            <person name="Shishido T.K."/>
        </authorList>
    </citation>
    <scope>NUCLEOTIDE SEQUENCE [LARGE SCALE GENOMIC DNA]</scope>
    <source>
        <strain evidence="3 4">UHCC 0139</strain>
    </source>
</reference>
<keyword evidence="2" id="KW-0808">Transferase</keyword>
<keyword evidence="4" id="KW-1185">Reference proteome</keyword>
<accession>A0ABU5RU98</accession>
<sequence>MAALATTPVRARVLGIPVNVSNDVFRDAVDLHAAGGGQIVTLNAEMTMAARADPALGAAIEAARMVIPDGAGVVWALGRQSHRVRRAPGIELARRLLDHAAASGWRVALVGASPAVMDQLRDRLVHDLPGLKLVFSVHGYQSADAWPGLEGQLLQCRPDLVLVALGVPRQETWIQALPGPRSGLWMGVGGSFDIWAGTKKRAPAWMGALHIEWLYRLIKEPSRWRRMLSLPAFAWAVLRERR</sequence>
<evidence type="ECO:0000313" key="3">
    <source>
        <dbReference type="EMBL" id="MEA5391336.1"/>
    </source>
</evidence>
<dbReference type="EMBL" id="JAYGHX010000004">
    <property type="protein sequence ID" value="MEA5391336.1"/>
    <property type="molecule type" value="Genomic_DNA"/>
</dbReference>
<gene>
    <name evidence="3" type="ORF">VB738_08695</name>
</gene>
<dbReference type="Proteomes" id="UP001304461">
    <property type="component" value="Unassembled WGS sequence"/>
</dbReference>
<dbReference type="InterPro" id="IPR004629">
    <property type="entry name" value="WecG_TagA_CpsF"/>
</dbReference>
<dbReference type="CDD" id="cd06533">
    <property type="entry name" value="Glyco_transf_WecG_TagA"/>
    <property type="match status" value="1"/>
</dbReference>
<dbReference type="PANTHER" id="PTHR34136">
    <property type="match status" value="1"/>
</dbReference>
<proteinExistence type="predicted"/>
<dbReference type="Pfam" id="PF03808">
    <property type="entry name" value="Glyco_tran_WecG"/>
    <property type="match status" value="1"/>
</dbReference>
<organism evidence="3 4">
    <name type="scientific">Cyanobium gracile UHCC 0139</name>
    <dbReference type="NCBI Taxonomy" id="3110308"/>
    <lineage>
        <taxon>Bacteria</taxon>
        <taxon>Bacillati</taxon>
        <taxon>Cyanobacteriota</taxon>
        <taxon>Cyanophyceae</taxon>
        <taxon>Synechococcales</taxon>
        <taxon>Prochlorococcaceae</taxon>
        <taxon>Cyanobium</taxon>
    </lineage>
</organism>
<comment type="caution">
    <text evidence="3">The sequence shown here is derived from an EMBL/GenBank/DDBJ whole genome shotgun (WGS) entry which is preliminary data.</text>
</comment>
<evidence type="ECO:0000256" key="2">
    <source>
        <dbReference type="ARBA" id="ARBA00022679"/>
    </source>
</evidence>
<protein>
    <submittedName>
        <fullName evidence="3">WecB/TagA/CpsF family glycosyltransferase</fullName>
    </submittedName>
</protein>
<dbReference type="PANTHER" id="PTHR34136:SF1">
    <property type="entry name" value="UDP-N-ACETYL-D-MANNOSAMINURONIC ACID TRANSFERASE"/>
    <property type="match status" value="1"/>
</dbReference>
<name>A0ABU5RU98_9CYAN</name>
<dbReference type="NCBIfam" id="TIGR00696">
    <property type="entry name" value="wecG_tagA_cpsF"/>
    <property type="match status" value="1"/>
</dbReference>